<evidence type="ECO:0000313" key="2">
    <source>
        <dbReference type="Proteomes" id="UP001317001"/>
    </source>
</evidence>
<keyword evidence="2" id="KW-1185">Reference proteome</keyword>
<dbReference type="EMBL" id="CP102382">
    <property type="protein sequence ID" value="UUV22076.1"/>
    <property type="molecule type" value="Genomic_DNA"/>
</dbReference>
<reference evidence="1 2" key="1">
    <citation type="submission" date="2022-08" db="EMBL/GenBank/DDBJ databases">
        <title>Myroides zhujiangensis sp. nov., a novel bacterium isolated from sediment in the Pearl River Estuary.</title>
        <authorList>
            <person name="Cui L."/>
        </authorList>
    </citation>
    <scope>NUCLEOTIDE SEQUENCE [LARGE SCALE GENOMIC DNA]</scope>
    <source>
        <strain evidence="1 2">SCSIO 72103</strain>
    </source>
</reference>
<organism evidence="1 2">
    <name type="scientific">Paenimyroides aestuarii</name>
    <dbReference type="NCBI Taxonomy" id="2968490"/>
    <lineage>
        <taxon>Bacteria</taxon>
        <taxon>Pseudomonadati</taxon>
        <taxon>Bacteroidota</taxon>
        <taxon>Flavobacteriia</taxon>
        <taxon>Flavobacteriales</taxon>
        <taxon>Flavobacteriaceae</taxon>
        <taxon>Paenimyroides</taxon>
    </lineage>
</organism>
<proteinExistence type="predicted"/>
<protein>
    <submittedName>
        <fullName evidence="1">Uncharacterized protein</fullName>
    </submittedName>
</protein>
<name>A0ABY5NU42_9FLAO</name>
<evidence type="ECO:0000313" key="1">
    <source>
        <dbReference type="EMBL" id="UUV22076.1"/>
    </source>
</evidence>
<accession>A0ABY5NU42</accession>
<gene>
    <name evidence="1" type="ORF">NPX36_03260</name>
</gene>
<dbReference type="Proteomes" id="UP001317001">
    <property type="component" value="Chromosome"/>
</dbReference>
<sequence>METNRFSFGKDHKGALLTINDRATGLLFMGKIDSKEAKAVETKP</sequence>